<dbReference type="EMBL" id="RJVI01000001">
    <property type="protein sequence ID" value="ROR34350.1"/>
    <property type="molecule type" value="Genomic_DNA"/>
</dbReference>
<organism evidence="3 4">
    <name type="scientific">Inmirania thermothiophila</name>
    <dbReference type="NCBI Taxonomy" id="1750597"/>
    <lineage>
        <taxon>Bacteria</taxon>
        <taxon>Pseudomonadati</taxon>
        <taxon>Pseudomonadota</taxon>
        <taxon>Gammaproteobacteria</taxon>
        <taxon>Chromatiales</taxon>
        <taxon>Ectothiorhodospiraceae</taxon>
        <taxon>Inmirania</taxon>
    </lineage>
</organism>
<protein>
    <submittedName>
        <fullName evidence="3">Uncharacterized protein (DUF58 family)</fullName>
    </submittedName>
</protein>
<evidence type="ECO:0000313" key="3">
    <source>
        <dbReference type="EMBL" id="ROR34350.1"/>
    </source>
</evidence>
<keyword evidence="2" id="KW-0472">Membrane</keyword>
<reference evidence="3 4" key="1">
    <citation type="submission" date="2018-11" db="EMBL/GenBank/DDBJ databases">
        <title>Genomic Encyclopedia of Type Strains, Phase IV (KMG-IV): sequencing the most valuable type-strain genomes for metagenomic binning, comparative biology and taxonomic classification.</title>
        <authorList>
            <person name="Goeker M."/>
        </authorList>
    </citation>
    <scope>NUCLEOTIDE SEQUENCE [LARGE SCALE GENOMIC DNA]</scope>
    <source>
        <strain evidence="3 4">DSM 100275</strain>
    </source>
</reference>
<feature type="compositionally biased region" description="Gly residues" evidence="1">
    <location>
        <begin position="191"/>
        <end position="210"/>
    </location>
</feature>
<dbReference type="PANTHER" id="PTHR34351">
    <property type="entry name" value="SLR1927 PROTEIN-RELATED"/>
    <property type="match status" value="1"/>
</dbReference>
<feature type="region of interest" description="Disordered" evidence="1">
    <location>
        <begin position="184"/>
        <end position="211"/>
    </location>
</feature>
<feature type="transmembrane region" description="Helical" evidence="2">
    <location>
        <begin position="62"/>
        <end position="80"/>
    </location>
</feature>
<keyword evidence="2" id="KW-1133">Transmembrane helix</keyword>
<evidence type="ECO:0000256" key="1">
    <source>
        <dbReference type="SAM" id="MobiDB-lite"/>
    </source>
</evidence>
<dbReference type="Proteomes" id="UP000276634">
    <property type="component" value="Unassembled WGS sequence"/>
</dbReference>
<comment type="caution">
    <text evidence="3">The sequence shown here is derived from an EMBL/GenBank/DDBJ whole genome shotgun (WGS) entry which is preliminary data.</text>
</comment>
<name>A0A3N1Y6H3_9GAMM</name>
<gene>
    <name evidence="3" type="ORF">EDC57_0246</name>
</gene>
<accession>A0A3N1Y6H3</accession>
<feature type="transmembrane region" description="Helical" evidence="2">
    <location>
        <begin position="39"/>
        <end position="56"/>
    </location>
</feature>
<proteinExistence type="predicted"/>
<dbReference type="AlphaFoldDB" id="A0A3N1Y6H3"/>
<evidence type="ECO:0000313" key="4">
    <source>
        <dbReference type="Proteomes" id="UP000276634"/>
    </source>
</evidence>
<sequence length="312" mass="32948">MRWRSPRVGLAALARPARPRAGRARLGRRTVYILPTREGLLLAPALAALLLLGLHYNNNAALAFTFLLASVAVVAILHTYRELAGVGIAAEPAGEAFAGGRQRFRLRLDGGGRPRRVRVAAGGVAAEVAVPAEGEAAAVLAVPAPRRGMLALGRVRLETTRPLGLFRAWGYAETGAEAVVYPRPAPPAGLPPGGAGEAEGGADAEGGGGAFHDLGRWRDGESLRRVHWPLAARGRGLHLKRFAAPAGGTLWLTWEAASGDAEARLARLCRWVLDAEAAGLAYGLALPGARIPPGRGAVHRRRCLERLGRWPR</sequence>
<evidence type="ECO:0000256" key="2">
    <source>
        <dbReference type="SAM" id="Phobius"/>
    </source>
</evidence>
<keyword evidence="2" id="KW-0812">Transmembrane</keyword>
<keyword evidence="4" id="KW-1185">Reference proteome</keyword>
<dbReference type="PANTHER" id="PTHR34351:SF1">
    <property type="entry name" value="SLR1927 PROTEIN"/>
    <property type="match status" value="1"/>
</dbReference>